<evidence type="ECO:0000313" key="2">
    <source>
        <dbReference type="EMBL" id="KAK7114848.1"/>
    </source>
</evidence>
<organism evidence="2 3">
    <name type="scientific">Littorina saxatilis</name>
    <dbReference type="NCBI Taxonomy" id="31220"/>
    <lineage>
        <taxon>Eukaryota</taxon>
        <taxon>Metazoa</taxon>
        <taxon>Spiralia</taxon>
        <taxon>Lophotrochozoa</taxon>
        <taxon>Mollusca</taxon>
        <taxon>Gastropoda</taxon>
        <taxon>Caenogastropoda</taxon>
        <taxon>Littorinimorpha</taxon>
        <taxon>Littorinoidea</taxon>
        <taxon>Littorinidae</taxon>
        <taxon>Littorina</taxon>
    </lineage>
</organism>
<feature type="region of interest" description="Disordered" evidence="1">
    <location>
        <begin position="64"/>
        <end position="111"/>
    </location>
</feature>
<name>A0AAN9BZW5_9CAEN</name>
<dbReference type="AlphaFoldDB" id="A0AAN9BZW5"/>
<proteinExistence type="predicted"/>
<sequence length="165" mass="18106">MIWQLTGKLWPGMRSERRRSSGMCDINEEHDNISLDEVHVCDSDCPLLTEGTCPNAVRVVGSRTKPGGRASLGETRLPPKRVRRQSLSSSWGRENVGMAGAAGGPLTSPQRRLKPLQSLSIDNVTSDYRSQNVPSPGMFSTKSMWSTSDLMLSPGPFQDMETVSK</sequence>
<evidence type="ECO:0000313" key="3">
    <source>
        <dbReference type="Proteomes" id="UP001374579"/>
    </source>
</evidence>
<dbReference type="EMBL" id="JBAMIC010000001">
    <property type="protein sequence ID" value="KAK7114848.1"/>
    <property type="molecule type" value="Genomic_DNA"/>
</dbReference>
<reference evidence="2 3" key="1">
    <citation type="submission" date="2024-02" db="EMBL/GenBank/DDBJ databases">
        <title>Chromosome-scale genome assembly of the rough periwinkle Littorina saxatilis.</title>
        <authorList>
            <person name="De Jode A."/>
            <person name="Faria R."/>
            <person name="Formenti G."/>
            <person name="Sims Y."/>
            <person name="Smith T.P."/>
            <person name="Tracey A."/>
            <person name="Wood J.M.D."/>
            <person name="Zagrodzka Z.B."/>
            <person name="Johannesson K."/>
            <person name="Butlin R.K."/>
            <person name="Leder E.H."/>
        </authorList>
    </citation>
    <scope>NUCLEOTIDE SEQUENCE [LARGE SCALE GENOMIC DNA]</scope>
    <source>
        <strain evidence="2">Snail1</strain>
        <tissue evidence="2">Muscle</tissue>
    </source>
</reference>
<accession>A0AAN9BZW5</accession>
<keyword evidence="3" id="KW-1185">Reference proteome</keyword>
<gene>
    <name evidence="2" type="ORF">V1264_000838</name>
</gene>
<evidence type="ECO:0000256" key="1">
    <source>
        <dbReference type="SAM" id="MobiDB-lite"/>
    </source>
</evidence>
<protein>
    <submittedName>
        <fullName evidence="2">Uncharacterized protein</fullName>
    </submittedName>
</protein>
<dbReference type="Proteomes" id="UP001374579">
    <property type="component" value="Unassembled WGS sequence"/>
</dbReference>
<comment type="caution">
    <text evidence="2">The sequence shown here is derived from an EMBL/GenBank/DDBJ whole genome shotgun (WGS) entry which is preliminary data.</text>
</comment>